<dbReference type="SUPFAM" id="SSF51261">
    <property type="entry name" value="Duplicated hybrid motif"/>
    <property type="match status" value="1"/>
</dbReference>
<dbReference type="InterPro" id="IPR011055">
    <property type="entry name" value="Dup_hybrid_motif"/>
</dbReference>
<evidence type="ECO:0000313" key="3">
    <source>
        <dbReference type="EMBL" id="RED75425.1"/>
    </source>
</evidence>
<feature type="domain" description="M23ase beta-sheet core" evidence="2">
    <location>
        <begin position="226"/>
        <end position="324"/>
    </location>
</feature>
<evidence type="ECO:0000313" key="4">
    <source>
        <dbReference type="Proteomes" id="UP000256977"/>
    </source>
</evidence>
<dbReference type="PANTHER" id="PTHR21666:SF289">
    <property type="entry name" value="L-ALA--D-GLU ENDOPEPTIDASE"/>
    <property type="match status" value="1"/>
</dbReference>
<protein>
    <submittedName>
        <fullName evidence="3">Peptidase M23-like protein</fullName>
    </submittedName>
</protein>
<keyword evidence="4" id="KW-1185">Reference proteome</keyword>
<dbReference type="InterPro" id="IPR050570">
    <property type="entry name" value="Cell_wall_metabolism_enzyme"/>
</dbReference>
<dbReference type="OrthoDB" id="9810477at2"/>
<dbReference type="Gene3D" id="2.70.70.10">
    <property type="entry name" value="Glucose Permease (Domain IIA)"/>
    <property type="match status" value="1"/>
</dbReference>
<gene>
    <name evidence="3" type="ORF">DFP98_11540</name>
</gene>
<dbReference type="Proteomes" id="UP000256977">
    <property type="component" value="Unassembled WGS sequence"/>
</dbReference>
<sequence>MLLHDWRRFGGGFRYALIAAFVGLLTLGTSDYAPAAYGADTDRPSLSDEYAKRRRLYEAISLRSGLEWPYIAAIDQYERTISQAHPKTRPLRQGAVAGVYVPEERWSGDLNPTKEDTNPASIRFFRGIGQDGSGDKIADRGKDEDLLYSVAVQALQYGSAEDDFSIGLWEYYHNTRAVQRIMQFAKLYRHFNRLDLSGHTFPLPLKSTYSYRSTWGNKRGWGGRRIHEGTDIFAGHGVPVRSTCYGIIEIKGWNAYGGWRIGIRDLNNLYHYYAHLSGFDKNIQTGDIVSPGQVVGWVGSSGYGRPGTQGKFPPHLHYGIYRDRGLVEWAFDPYPLLHRWEREEYKMLKGKR</sequence>
<dbReference type="PANTHER" id="PTHR21666">
    <property type="entry name" value="PEPTIDASE-RELATED"/>
    <property type="match status" value="1"/>
</dbReference>
<name>A0A3D9JN69_9BACL</name>
<dbReference type="InterPro" id="IPR016047">
    <property type="entry name" value="M23ase_b-sheet_dom"/>
</dbReference>
<reference evidence="3 4" key="1">
    <citation type="submission" date="2018-07" db="EMBL/GenBank/DDBJ databases">
        <title>Genomic Encyclopedia of Type Strains, Phase III (KMG-III): the genomes of soil and plant-associated and newly described type strains.</title>
        <authorList>
            <person name="Whitman W."/>
        </authorList>
    </citation>
    <scope>NUCLEOTIDE SEQUENCE [LARGE SCALE GENOMIC DNA]</scope>
    <source>
        <strain evidence="3 4">CECT 7287</strain>
    </source>
</reference>
<dbReference type="RefSeq" id="WP_116062164.1">
    <property type="nucleotide sequence ID" value="NZ_QRDZ01000015.1"/>
</dbReference>
<comment type="caution">
    <text evidence="3">The sequence shown here is derived from an EMBL/GenBank/DDBJ whole genome shotgun (WGS) entry which is preliminary data.</text>
</comment>
<dbReference type="CDD" id="cd12797">
    <property type="entry name" value="M23_peptidase"/>
    <property type="match status" value="1"/>
</dbReference>
<dbReference type="EMBL" id="QRDZ01000015">
    <property type="protein sequence ID" value="RED75425.1"/>
    <property type="molecule type" value="Genomic_DNA"/>
</dbReference>
<evidence type="ECO:0000259" key="2">
    <source>
        <dbReference type="Pfam" id="PF01551"/>
    </source>
</evidence>
<keyword evidence="1" id="KW-0732">Signal</keyword>
<evidence type="ECO:0000256" key="1">
    <source>
        <dbReference type="ARBA" id="ARBA00022729"/>
    </source>
</evidence>
<proteinExistence type="predicted"/>
<accession>A0A3D9JN69</accession>
<dbReference type="AlphaFoldDB" id="A0A3D9JN69"/>
<dbReference type="GO" id="GO:0004222">
    <property type="term" value="F:metalloendopeptidase activity"/>
    <property type="evidence" value="ECO:0007669"/>
    <property type="project" value="TreeGrafter"/>
</dbReference>
<dbReference type="Pfam" id="PF01551">
    <property type="entry name" value="Peptidase_M23"/>
    <property type="match status" value="1"/>
</dbReference>
<organism evidence="3 4">
    <name type="scientific">Cohnella phaseoli</name>
    <dbReference type="NCBI Taxonomy" id="456490"/>
    <lineage>
        <taxon>Bacteria</taxon>
        <taxon>Bacillati</taxon>
        <taxon>Bacillota</taxon>
        <taxon>Bacilli</taxon>
        <taxon>Bacillales</taxon>
        <taxon>Paenibacillaceae</taxon>
        <taxon>Cohnella</taxon>
    </lineage>
</organism>